<evidence type="ECO:0000256" key="1">
    <source>
        <dbReference type="ARBA" id="ARBA00022679"/>
    </source>
</evidence>
<dbReference type="Pfam" id="PF13181">
    <property type="entry name" value="TPR_8"/>
    <property type="match status" value="1"/>
</dbReference>
<dbReference type="EMBL" id="UINC01074341">
    <property type="protein sequence ID" value="SVC11437.1"/>
    <property type="molecule type" value="Genomic_DNA"/>
</dbReference>
<accession>A0A382JK15</accession>
<keyword evidence="1" id="KW-0808">Transferase</keyword>
<feature type="non-terminal residue" evidence="2">
    <location>
        <position position="1"/>
    </location>
</feature>
<dbReference type="AlphaFoldDB" id="A0A382JK15"/>
<dbReference type="InterPro" id="IPR026634">
    <property type="entry name" value="TPST-like"/>
</dbReference>
<evidence type="ECO:0000313" key="2">
    <source>
        <dbReference type="EMBL" id="SVC11437.1"/>
    </source>
</evidence>
<dbReference type="GO" id="GO:0008476">
    <property type="term" value="F:protein-tyrosine sulfotransferase activity"/>
    <property type="evidence" value="ECO:0007669"/>
    <property type="project" value="InterPro"/>
</dbReference>
<proteinExistence type="predicted"/>
<dbReference type="PANTHER" id="PTHR12788:SF10">
    <property type="entry name" value="PROTEIN-TYROSINE SULFOTRANSFERASE"/>
    <property type="match status" value="1"/>
</dbReference>
<name>A0A382JK15_9ZZZZ</name>
<dbReference type="PROSITE" id="PS50005">
    <property type="entry name" value="TPR"/>
    <property type="match status" value="3"/>
</dbReference>
<dbReference type="InterPro" id="IPR019734">
    <property type="entry name" value="TPR_rpt"/>
</dbReference>
<dbReference type="InterPro" id="IPR011990">
    <property type="entry name" value="TPR-like_helical_dom_sf"/>
</dbReference>
<dbReference type="SUPFAM" id="SSF52540">
    <property type="entry name" value="P-loop containing nucleoside triphosphate hydrolases"/>
    <property type="match status" value="1"/>
</dbReference>
<dbReference type="Gene3D" id="1.25.40.10">
    <property type="entry name" value="Tetratricopeptide repeat domain"/>
    <property type="match status" value="3"/>
</dbReference>
<sequence length="439" mass="50276">KALAIKPDYAEANNNLGATLQELGQLNKAVKSYEQAIEIKSDYAEAHNNLGNTLRELSLLETAAKHYEQALAIKPDYAQAYHNLGIVFKELGQHDASLKSYEKAVAIKPDYVKAHHSISFLKKCTENDPQITQMQSLLSAGNLSQSDRKHLCFALSKANEDLGKQDEFFEYLHEGNRLRKEELDYSLEIDQKLFSIIKKMFKTPKSLSYEESTIQPIFIVSLPRSGTTLVEQIIASHQAVYGAGELTTLGNLIAPIIEDFSTHNNSLTKKDFLSIRQQYLDALSVFNAPEDVITDKMPLNFQYIGFILSAFPEAKIVHLKRDARATCWSIYRRYFFRVGNGWCNHGWAYSLDDLAGFYGLYTDLMDFWHQTFPDKIYDLCYEDLTTNQEEETRKLLDYCELDWDENCLNFHTTKRAVKTASALQVRQKMYQGSSEAWKK</sequence>
<organism evidence="2">
    <name type="scientific">marine metagenome</name>
    <dbReference type="NCBI Taxonomy" id="408172"/>
    <lineage>
        <taxon>unclassified sequences</taxon>
        <taxon>metagenomes</taxon>
        <taxon>ecological metagenomes</taxon>
    </lineage>
</organism>
<dbReference type="Gene3D" id="3.40.50.300">
    <property type="entry name" value="P-loop containing nucleotide triphosphate hydrolases"/>
    <property type="match status" value="1"/>
</dbReference>
<dbReference type="Pfam" id="PF13424">
    <property type="entry name" value="TPR_12"/>
    <property type="match status" value="1"/>
</dbReference>
<dbReference type="SUPFAM" id="SSF48452">
    <property type="entry name" value="TPR-like"/>
    <property type="match status" value="1"/>
</dbReference>
<dbReference type="GO" id="GO:0005794">
    <property type="term" value="C:Golgi apparatus"/>
    <property type="evidence" value="ECO:0007669"/>
    <property type="project" value="TreeGrafter"/>
</dbReference>
<dbReference type="Pfam" id="PF13469">
    <property type="entry name" value="Sulfotransfer_3"/>
    <property type="match status" value="1"/>
</dbReference>
<dbReference type="PROSITE" id="PS50293">
    <property type="entry name" value="TPR_REGION"/>
    <property type="match status" value="2"/>
</dbReference>
<feature type="non-terminal residue" evidence="2">
    <location>
        <position position="439"/>
    </location>
</feature>
<dbReference type="PANTHER" id="PTHR12788">
    <property type="entry name" value="PROTEIN-TYROSINE SULFOTRANSFERASE 2"/>
    <property type="match status" value="1"/>
</dbReference>
<dbReference type="InterPro" id="IPR027417">
    <property type="entry name" value="P-loop_NTPase"/>
</dbReference>
<gene>
    <name evidence="2" type="ORF">METZ01_LOCUS264291</name>
</gene>
<protein>
    <submittedName>
        <fullName evidence="2">Uncharacterized protein</fullName>
    </submittedName>
</protein>
<dbReference type="SMART" id="SM00028">
    <property type="entry name" value="TPR"/>
    <property type="match status" value="3"/>
</dbReference>
<reference evidence="2" key="1">
    <citation type="submission" date="2018-05" db="EMBL/GenBank/DDBJ databases">
        <authorList>
            <person name="Lanie J.A."/>
            <person name="Ng W.-L."/>
            <person name="Kazmierczak K.M."/>
            <person name="Andrzejewski T.M."/>
            <person name="Davidsen T.M."/>
            <person name="Wayne K.J."/>
            <person name="Tettelin H."/>
            <person name="Glass J.I."/>
            <person name="Rusch D."/>
            <person name="Podicherti R."/>
            <person name="Tsui H.-C.T."/>
            <person name="Winkler M.E."/>
        </authorList>
    </citation>
    <scope>NUCLEOTIDE SEQUENCE</scope>
</reference>